<evidence type="ECO:0000313" key="12">
    <source>
        <dbReference type="Proteomes" id="UP000718278"/>
    </source>
</evidence>
<dbReference type="PROSITE" id="PS50928">
    <property type="entry name" value="ABC_TM1"/>
    <property type="match status" value="1"/>
</dbReference>
<accession>A0ABS3K535</accession>
<comment type="similarity">
    <text evidence="2">Belongs to the binding-protein-dependent transport system permease family. HisMQ subfamily.</text>
</comment>
<dbReference type="Pfam" id="PF00528">
    <property type="entry name" value="BPD_transp_1"/>
    <property type="match status" value="1"/>
</dbReference>
<reference evidence="11 12" key="1">
    <citation type="submission" date="2020-10" db="EMBL/GenBank/DDBJ databases">
        <title>Genomic characterization of underground lake bacteria from Wind Cave National Park: Insight into the archetypical LuxI/LuxR and identification of LuxR solos.</title>
        <authorList>
            <person name="Wengert P.C."/>
            <person name="Savka M.A."/>
        </authorList>
    </citation>
    <scope>NUCLEOTIDE SEQUENCE [LARGE SCALE GENOMIC DNA]</scope>
    <source>
        <strain evidence="11 12">SD316</strain>
    </source>
</reference>
<keyword evidence="3 9" id="KW-0813">Transport</keyword>
<dbReference type="InterPro" id="IPR000515">
    <property type="entry name" value="MetI-like"/>
</dbReference>
<feature type="transmembrane region" description="Helical" evidence="9">
    <location>
        <begin position="236"/>
        <end position="258"/>
    </location>
</feature>
<feature type="transmembrane region" description="Helical" evidence="9">
    <location>
        <begin position="384"/>
        <end position="405"/>
    </location>
</feature>
<dbReference type="InterPro" id="IPR010065">
    <property type="entry name" value="AA_ABC_transptr_permease_3TM"/>
</dbReference>
<keyword evidence="6" id="KW-0029">Amino-acid transport</keyword>
<evidence type="ECO:0000313" key="11">
    <source>
        <dbReference type="EMBL" id="MBO1041163.1"/>
    </source>
</evidence>
<dbReference type="InterPro" id="IPR043429">
    <property type="entry name" value="ArtM/GltK/GlnP/TcyL/YhdX-like"/>
</dbReference>
<comment type="subcellular location">
    <subcellularLocation>
        <location evidence="1">Cell inner membrane</location>
        <topology evidence="1">Multi-pass membrane protein</topology>
    </subcellularLocation>
    <subcellularLocation>
        <location evidence="9">Cell membrane</location>
        <topology evidence="9">Multi-pass membrane protein</topology>
    </subcellularLocation>
</comment>
<evidence type="ECO:0000256" key="3">
    <source>
        <dbReference type="ARBA" id="ARBA00022448"/>
    </source>
</evidence>
<dbReference type="EMBL" id="JADIJS010000003">
    <property type="protein sequence ID" value="MBO1041163.1"/>
    <property type="molecule type" value="Genomic_DNA"/>
</dbReference>
<evidence type="ECO:0000256" key="1">
    <source>
        <dbReference type="ARBA" id="ARBA00004429"/>
    </source>
</evidence>
<dbReference type="NCBIfam" id="TIGR01726">
    <property type="entry name" value="HEQRo_perm_3TM"/>
    <property type="match status" value="1"/>
</dbReference>
<keyword evidence="4" id="KW-1003">Cell membrane</keyword>
<evidence type="ECO:0000256" key="2">
    <source>
        <dbReference type="ARBA" id="ARBA00010072"/>
    </source>
</evidence>
<sequence>MVLTGFPDIIVIDPHMALLVMKTYNPEHPTGTTFSMGLFNWWWSRRLRSIVLQTLLLIAIICIGTYFIWNASANLDRQNLNFGFDFLSREASFGIGETVLEYSTQASFGRAFVIGLANTVVVSLYALVIATFLGFAVGIGSLSRNRSLRSACLGYVALFRNVPLLLQLYLWYSVLTGLLPPAAEAWTVFGIHIARVGIFFPTVHFEPTPLSLLIGGLAALMAGLASWRFWSYESTSILTIVRIGILSLLVGGLALLVAGGGEIREPVWEKFRFNGGVKFSPEFSALLFGLAIYTASFIAEIVRAGILAVKKGQTEAAYALGLTSGQTLKLIIIPQARRLIVPPLTSQYLNLVKNSSLGVAIGYPDLVSIANTTINISGRAVECVAITMAVYLSLSLVISAAMNVYHRKTAIQER</sequence>
<evidence type="ECO:0000256" key="5">
    <source>
        <dbReference type="ARBA" id="ARBA00022692"/>
    </source>
</evidence>
<evidence type="ECO:0000256" key="6">
    <source>
        <dbReference type="ARBA" id="ARBA00022970"/>
    </source>
</evidence>
<dbReference type="Proteomes" id="UP000718278">
    <property type="component" value="Unassembled WGS sequence"/>
</dbReference>
<dbReference type="SUPFAM" id="SSF161098">
    <property type="entry name" value="MetI-like"/>
    <property type="match status" value="1"/>
</dbReference>
<evidence type="ECO:0000259" key="10">
    <source>
        <dbReference type="PROSITE" id="PS50928"/>
    </source>
</evidence>
<feature type="transmembrane region" description="Helical" evidence="9">
    <location>
        <begin position="111"/>
        <end position="140"/>
    </location>
</feature>
<keyword evidence="8 9" id="KW-0472">Membrane</keyword>
<gene>
    <name evidence="11" type="ORF">IPV26_15955</name>
</gene>
<keyword evidence="5 9" id="KW-0812">Transmembrane</keyword>
<dbReference type="CDD" id="cd06261">
    <property type="entry name" value="TM_PBP2"/>
    <property type="match status" value="1"/>
</dbReference>
<feature type="transmembrane region" description="Helical" evidence="9">
    <location>
        <begin position="50"/>
        <end position="69"/>
    </location>
</feature>
<dbReference type="Gene3D" id="1.10.3720.10">
    <property type="entry name" value="MetI-like"/>
    <property type="match status" value="2"/>
</dbReference>
<feature type="transmembrane region" description="Helical" evidence="9">
    <location>
        <begin position="152"/>
        <end position="172"/>
    </location>
</feature>
<keyword evidence="7 9" id="KW-1133">Transmembrane helix</keyword>
<feature type="domain" description="ABC transmembrane type-1" evidence="10">
    <location>
        <begin position="116"/>
        <end position="402"/>
    </location>
</feature>
<comment type="caution">
    <text evidence="11">The sequence shown here is derived from an EMBL/GenBank/DDBJ whole genome shotgun (WGS) entry which is preliminary data.</text>
</comment>
<dbReference type="InterPro" id="IPR035906">
    <property type="entry name" value="MetI-like_sf"/>
</dbReference>
<dbReference type="PANTHER" id="PTHR30614:SF37">
    <property type="entry name" value="AMINO-ACID ABC TRANSPORTER PERMEASE PROTEIN YHDX-RELATED"/>
    <property type="match status" value="1"/>
</dbReference>
<evidence type="ECO:0000256" key="7">
    <source>
        <dbReference type="ARBA" id="ARBA00022989"/>
    </source>
</evidence>
<feature type="transmembrane region" description="Helical" evidence="9">
    <location>
        <begin position="210"/>
        <end position="230"/>
    </location>
</feature>
<name>A0ABS3K535_9HYPH</name>
<keyword evidence="12" id="KW-1185">Reference proteome</keyword>
<organism evidence="11 12">
    <name type="scientific">Brucella pituitosa</name>
    <dbReference type="NCBI Taxonomy" id="571256"/>
    <lineage>
        <taxon>Bacteria</taxon>
        <taxon>Pseudomonadati</taxon>
        <taxon>Pseudomonadota</taxon>
        <taxon>Alphaproteobacteria</taxon>
        <taxon>Hyphomicrobiales</taxon>
        <taxon>Brucellaceae</taxon>
        <taxon>Brucella/Ochrobactrum group</taxon>
        <taxon>Brucella</taxon>
    </lineage>
</organism>
<evidence type="ECO:0000256" key="4">
    <source>
        <dbReference type="ARBA" id="ARBA00022475"/>
    </source>
</evidence>
<evidence type="ECO:0000256" key="9">
    <source>
        <dbReference type="RuleBase" id="RU363032"/>
    </source>
</evidence>
<dbReference type="PANTHER" id="PTHR30614">
    <property type="entry name" value="MEMBRANE COMPONENT OF AMINO ACID ABC TRANSPORTER"/>
    <property type="match status" value="1"/>
</dbReference>
<protein>
    <submittedName>
        <fullName evidence="11">ABC transporter permease subunit</fullName>
    </submittedName>
</protein>
<proteinExistence type="inferred from homology"/>
<evidence type="ECO:0000256" key="8">
    <source>
        <dbReference type="ARBA" id="ARBA00023136"/>
    </source>
</evidence>
<feature type="transmembrane region" description="Helical" evidence="9">
    <location>
        <begin position="279"/>
        <end position="299"/>
    </location>
</feature>
<dbReference type="RefSeq" id="WP_207489494.1">
    <property type="nucleotide sequence ID" value="NZ_JADIJS010000003.1"/>
</dbReference>